<dbReference type="PROSITE" id="PS51913">
    <property type="entry name" value="HTH_HARE"/>
    <property type="match status" value="1"/>
</dbReference>
<dbReference type="AlphaFoldDB" id="A0A644ZN99"/>
<dbReference type="EMBL" id="VSSQ01008560">
    <property type="protein sequence ID" value="MPM39204.1"/>
    <property type="molecule type" value="Genomic_DNA"/>
</dbReference>
<dbReference type="Pfam" id="PF05066">
    <property type="entry name" value="HARE-HTH"/>
    <property type="match status" value="1"/>
</dbReference>
<proteinExistence type="predicted"/>
<organism evidence="3">
    <name type="scientific">bioreactor metagenome</name>
    <dbReference type="NCBI Taxonomy" id="1076179"/>
    <lineage>
        <taxon>unclassified sequences</taxon>
        <taxon>metagenomes</taxon>
        <taxon>ecological metagenomes</taxon>
    </lineage>
</organism>
<evidence type="ECO:0000313" key="3">
    <source>
        <dbReference type="EMBL" id="MPM39204.1"/>
    </source>
</evidence>
<feature type="domain" description="HTH HARE-type" evidence="2">
    <location>
        <begin position="64"/>
        <end position="138"/>
    </location>
</feature>
<dbReference type="InterPro" id="IPR007759">
    <property type="entry name" value="Asxl_HARE-HTH"/>
</dbReference>
<keyword evidence="1" id="KW-0804">Transcription</keyword>
<gene>
    <name evidence="3" type="ORF">SDC9_85837</name>
</gene>
<comment type="caution">
    <text evidence="3">The sequence shown here is derived from an EMBL/GenBank/DDBJ whole genome shotgun (WGS) entry which is preliminary data.</text>
</comment>
<dbReference type="GO" id="GO:0006355">
    <property type="term" value="P:regulation of DNA-templated transcription"/>
    <property type="evidence" value="ECO:0007669"/>
    <property type="project" value="InterPro"/>
</dbReference>
<protein>
    <recommendedName>
        <fullName evidence="2">HTH HARE-type domain-containing protein</fullName>
    </recommendedName>
</protein>
<reference evidence="3" key="1">
    <citation type="submission" date="2019-08" db="EMBL/GenBank/DDBJ databases">
        <authorList>
            <person name="Kucharzyk K."/>
            <person name="Murdoch R.W."/>
            <person name="Higgins S."/>
            <person name="Loffler F."/>
        </authorList>
    </citation>
    <scope>NUCLEOTIDE SEQUENCE</scope>
</reference>
<evidence type="ECO:0000259" key="2">
    <source>
        <dbReference type="PROSITE" id="PS51913"/>
    </source>
</evidence>
<name>A0A644ZN99_9ZZZZ</name>
<accession>A0A644ZN99</accession>
<sequence>MANGNITVGTMAIAKVGRNAIEVEVIAQTDGSAFLVRNSAGKEFKAHRLEPMPVPAEISPVKRLSLMEAAIRVLQSQPEGAALNTRELVAMATEQGLWTPSGAKTPKQTLYGAIFREIATKENPRIVKADLKGKFRLA</sequence>
<evidence type="ECO:0000256" key="1">
    <source>
        <dbReference type="ARBA" id="ARBA00023163"/>
    </source>
</evidence>